<accession>A0A285TTN1</accession>
<organism evidence="2 3">
    <name type="scientific">Thalassospira xiamenensis</name>
    <dbReference type="NCBI Taxonomy" id="220697"/>
    <lineage>
        <taxon>Bacteria</taxon>
        <taxon>Pseudomonadati</taxon>
        <taxon>Pseudomonadota</taxon>
        <taxon>Alphaproteobacteria</taxon>
        <taxon>Rhodospirillales</taxon>
        <taxon>Thalassospiraceae</taxon>
        <taxon>Thalassospira</taxon>
    </lineage>
</organism>
<reference evidence="2 3" key="1">
    <citation type="submission" date="2017-08" db="EMBL/GenBank/DDBJ databases">
        <authorList>
            <person name="de Groot N.N."/>
        </authorList>
    </citation>
    <scope>NUCLEOTIDE SEQUENCE [LARGE SCALE GENOMIC DNA]</scope>
    <source>
        <strain evidence="2 3">USBA 78</strain>
    </source>
</reference>
<gene>
    <name evidence="2" type="ORF">SAMN05428964_105289</name>
</gene>
<protein>
    <submittedName>
        <fullName evidence="2">Uncharacterized protein</fullName>
    </submittedName>
</protein>
<feature type="region of interest" description="Disordered" evidence="1">
    <location>
        <begin position="38"/>
        <end position="62"/>
    </location>
</feature>
<dbReference type="AlphaFoldDB" id="A0A285TTN1"/>
<name>A0A285TTN1_9PROT</name>
<sequence length="201" mass="22412">MAQGKRRQWLNADDTTLIALWEQIGSVSLISRMMQRTTSSVQTRASRLGLPPRDEKRGRHRRRWDPQDDVVLDELLVSERNSLGRINIHAIAAKTSRSIDAVVARIVTRHGEDTSILDAFELPALPDPSEEPRKTDTAPAPHVCGTGCACGGQPASPHRSKPKNTAGRKTCLRCGSSFYSKGNHNWICNSCKRSEDWNSDW</sequence>
<proteinExistence type="predicted"/>
<evidence type="ECO:0000313" key="2">
    <source>
        <dbReference type="EMBL" id="SOC27143.1"/>
    </source>
</evidence>
<evidence type="ECO:0000313" key="3">
    <source>
        <dbReference type="Proteomes" id="UP000219068"/>
    </source>
</evidence>
<dbReference type="EMBL" id="OBMM01000005">
    <property type="protein sequence ID" value="SOC27143.1"/>
    <property type="molecule type" value="Genomic_DNA"/>
</dbReference>
<dbReference type="Proteomes" id="UP000219068">
    <property type="component" value="Unassembled WGS sequence"/>
</dbReference>
<evidence type="ECO:0000256" key="1">
    <source>
        <dbReference type="SAM" id="MobiDB-lite"/>
    </source>
</evidence>